<keyword evidence="5" id="KW-1185">Reference proteome</keyword>
<sequence length="458" mass="52112">MNSSMSTTSILSLLPFVPTQEQAKALTLLQGFIDPSSKEQCFVLRGSAGTGKTSLMEALTVFLRQSNRAFELAAPTGKAAKILGQKTHWEAHTLHSLLFKIKEVKDKEGKVLYLQCLNKTDYSEIPTVYIVDEASMVSTRPQKDGQFHSDESLLQTLVDFVKKGHPGNKLLLVGDHYQLPPVNEDFSAALCALTMQQDYNMKTMSFQMTEVKRQGQDSYILRAATVLRQAMEQGKTQQEYIYRPCDTCDYTLKYYKQLFQQEGADKVIYIAWKNKTVFLLNQALRKQIFGPAVDLLMPGDQVMVQKTIFRNGANVPSGEIGRVVKVHARSDERIAGVHFADVTLAFNNSKGEEFHLTKKVNMSTLLSENGQLPYQQERAVYAERIKVNETLQKSNDKEDDEYLSAMQLRYAYAITCHKAQGSEWKHVFLYPEGPYDDTRLRWIYTAITRASEHLYSFR</sequence>
<reference evidence="5" key="1">
    <citation type="journal article" date="2019" name="Int. J. Syst. Evol. Microbiol.">
        <title>The Global Catalogue of Microorganisms (GCM) 10K type strain sequencing project: providing services to taxonomists for standard genome sequencing and annotation.</title>
        <authorList>
            <consortium name="The Broad Institute Genomics Platform"/>
            <consortium name="The Broad Institute Genome Sequencing Center for Infectious Disease"/>
            <person name="Wu L."/>
            <person name="Ma J."/>
        </authorList>
    </citation>
    <scope>NUCLEOTIDE SEQUENCE [LARGE SCALE GENOMIC DNA]</scope>
    <source>
        <strain evidence="5">JCM 18326</strain>
    </source>
</reference>
<dbReference type="Pfam" id="PF13538">
    <property type="entry name" value="UvrD_C_2"/>
    <property type="match status" value="1"/>
</dbReference>
<proteinExistence type="predicted"/>
<accession>A0ABP9D6H2</accession>
<dbReference type="InterPro" id="IPR050534">
    <property type="entry name" value="Coronavir_polyprotein_1ab"/>
</dbReference>
<evidence type="ECO:0000256" key="1">
    <source>
        <dbReference type="ARBA" id="ARBA00022741"/>
    </source>
</evidence>
<dbReference type="CDD" id="cd18809">
    <property type="entry name" value="SF1_C_RecD"/>
    <property type="match status" value="1"/>
</dbReference>
<dbReference type="EMBL" id="BAABJX010000021">
    <property type="protein sequence ID" value="GAA4829350.1"/>
    <property type="molecule type" value="Genomic_DNA"/>
</dbReference>
<dbReference type="CDD" id="cd17933">
    <property type="entry name" value="DEXSc_RecD-like"/>
    <property type="match status" value="1"/>
</dbReference>
<protein>
    <submittedName>
        <fullName evidence="4">AAA family ATPase</fullName>
    </submittedName>
</protein>
<evidence type="ECO:0000313" key="4">
    <source>
        <dbReference type="EMBL" id="GAA4829350.1"/>
    </source>
</evidence>
<dbReference type="SUPFAM" id="SSF52540">
    <property type="entry name" value="P-loop containing nucleoside triphosphate hydrolases"/>
    <property type="match status" value="1"/>
</dbReference>
<feature type="domain" description="UvrD-like helicase C-terminal" evidence="3">
    <location>
        <begin position="410"/>
        <end position="455"/>
    </location>
</feature>
<evidence type="ECO:0000259" key="3">
    <source>
        <dbReference type="Pfam" id="PF13538"/>
    </source>
</evidence>
<dbReference type="PANTHER" id="PTHR43788:SF6">
    <property type="entry name" value="DNA HELICASE B"/>
    <property type="match status" value="1"/>
</dbReference>
<gene>
    <name evidence="4" type="ORF">GCM10023331_13100</name>
</gene>
<dbReference type="Proteomes" id="UP001500298">
    <property type="component" value="Unassembled WGS sequence"/>
</dbReference>
<keyword evidence="2" id="KW-0067">ATP-binding</keyword>
<dbReference type="InterPro" id="IPR027785">
    <property type="entry name" value="UvrD-like_helicase_C"/>
</dbReference>
<dbReference type="PANTHER" id="PTHR43788">
    <property type="entry name" value="DNA2/NAM7 HELICASE FAMILY MEMBER"/>
    <property type="match status" value="1"/>
</dbReference>
<organism evidence="4 5">
    <name type="scientific">Algivirga pacifica</name>
    <dbReference type="NCBI Taxonomy" id="1162670"/>
    <lineage>
        <taxon>Bacteria</taxon>
        <taxon>Pseudomonadati</taxon>
        <taxon>Bacteroidota</taxon>
        <taxon>Cytophagia</taxon>
        <taxon>Cytophagales</taxon>
        <taxon>Flammeovirgaceae</taxon>
        <taxon>Algivirga</taxon>
    </lineage>
</organism>
<keyword evidence="1" id="KW-0547">Nucleotide-binding</keyword>
<evidence type="ECO:0000256" key="2">
    <source>
        <dbReference type="ARBA" id="ARBA00022840"/>
    </source>
</evidence>
<comment type="caution">
    <text evidence="4">The sequence shown here is derived from an EMBL/GenBank/DDBJ whole genome shotgun (WGS) entry which is preliminary data.</text>
</comment>
<evidence type="ECO:0000313" key="5">
    <source>
        <dbReference type="Proteomes" id="UP001500298"/>
    </source>
</evidence>
<dbReference type="Gene3D" id="3.40.50.300">
    <property type="entry name" value="P-loop containing nucleotide triphosphate hydrolases"/>
    <property type="match status" value="2"/>
</dbReference>
<dbReference type="Pfam" id="PF13604">
    <property type="entry name" value="AAA_30"/>
    <property type="match status" value="1"/>
</dbReference>
<name>A0ABP9D6H2_9BACT</name>
<dbReference type="InterPro" id="IPR027417">
    <property type="entry name" value="P-loop_NTPase"/>
</dbReference>